<sequence>MASVQTNILEFNANLCIQDLVDTYNECDLPFFNQNEVQELDEHKFFITLNQLAQEYVLKDYQPFSMHLIDYYCSKYSKKQIIAKSCYSFYYCWKKILKSSSDARLYAFCCFNKLIPSKLIKFYCKIRKQIHSLVTDKQQVLIPTINSIEINLEQVLSLIKKMFQKSDAIQQVNQNLTNFLQKNKVVYTPKEKIKACLVAEFIIEQYIQITLGYEYNNLSQEGKFQNGNKNQFQQENNYESSDQHQQQKDLQQQNMKYFIQNDNQEPNNNLQDQVFQNNMMKNSHSSSNLKSQGNGYMRIHNLKQSKSQSQILPIRNRFLGSSSKSPLRKSSSSQNRMSQNNRNQTPNIIITHEEQQNDLLQSDQNLQKTIKRKSEQNQSQDNTLFSTMDENSKKPQILLEIQNNSMKSEIENFKNQVAKLQDENQFCQIFNQKLEQIFLEILEISIESDYRSNDVDKIIEKYEELKKQQGDQCSLLEFRENISQMKELAQLKSNTLQQNSLFSSQEHFNGNNIRKISHNNSSQVENPHPFSISSGNENQNNALSSPAAMKSSQKKRSAILEEVNNQNNSNNCYFTEDEQQQRQHLALLEEVSQSLSQQINKNNLQTLEKIIKQDQHQQQVDQSPQLLSVSFTNLNSQQLPQSSSPLMQSSFYQIKDMLQSNKNKRNSLSPAIFQQSISFREEGEHQLSKKNSENHREFLNSMNSFNFQLNNDSENQNCKQQEMQNLNIQKQPSQQSMSSLQQLQKNQANDLSMINPQNNLMNEKSKQMQQDQKQELKQSYHLQLQATNSKQQSLQSPLINITNSSSNNNNNLDKQQPQQEMSQNQQHQFQQQQKQTFQFQQQSNIQESSNNKSILDQLNQIQQQKLLEIQQIQQLIQSQKPKDMQKSQIPQIFGQNNDQTLQQQQKKQEMGLQNQVNQTFQYQQKQPFKLNQTIESDIKTFDPSMSIPSSIASNHQQNQQALHRQHYQNLLQRQQEKQEQENNQQLKNQSQFSRINSDKYNEYDHHSNAADDSWSIKTFDPDNIPQVNSAFNKNNQLCFGSQGGSHHHSQNRKSLSLIQYNNQKIHSNYKINKMSENMHFLNGIKEQIEEGYDKKSNSIRDTPKSSSCGENIQLSESEGYKTYTETQISALKNIKNKII</sequence>
<feature type="compositionally biased region" description="Polar residues" evidence="1">
    <location>
        <begin position="511"/>
        <end position="544"/>
    </location>
</feature>
<dbReference type="GeneID" id="7828008"/>
<keyword evidence="3" id="KW-1185">Reference proteome</keyword>
<dbReference type="EMBL" id="GG662544">
    <property type="protein sequence ID" value="EAR83895.2"/>
    <property type="molecule type" value="Genomic_DNA"/>
</dbReference>
<evidence type="ECO:0000256" key="1">
    <source>
        <dbReference type="SAM" id="MobiDB-lite"/>
    </source>
</evidence>
<dbReference type="KEGG" id="tet:TTHERM_00822350"/>
<feature type="region of interest" description="Disordered" evidence="1">
    <location>
        <begin position="304"/>
        <end position="343"/>
    </location>
</feature>
<feature type="region of interest" description="Disordered" evidence="1">
    <location>
        <begin position="940"/>
        <end position="993"/>
    </location>
</feature>
<reference evidence="3" key="1">
    <citation type="journal article" date="2006" name="PLoS Biol.">
        <title>Macronuclear genome sequence of the ciliate Tetrahymena thermophila, a model eukaryote.</title>
        <authorList>
            <person name="Eisen J.A."/>
            <person name="Coyne R.S."/>
            <person name="Wu M."/>
            <person name="Wu D."/>
            <person name="Thiagarajan M."/>
            <person name="Wortman J.R."/>
            <person name="Badger J.H."/>
            <person name="Ren Q."/>
            <person name="Amedeo P."/>
            <person name="Jones K.M."/>
            <person name="Tallon L.J."/>
            <person name="Delcher A.L."/>
            <person name="Salzberg S.L."/>
            <person name="Silva J.C."/>
            <person name="Haas B.J."/>
            <person name="Majoros W.H."/>
            <person name="Farzad M."/>
            <person name="Carlton J.M."/>
            <person name="Smith R.K. Jr."/>
            <person name="Garg J."/>
            <person name="Pearlman R.E."/>
            <person name="Karrer K.M."/>
            <person name="Sun L."/>
            <person name="Manning G."/>
            <person name="Elde N.C."/>
            <person name="Turkewitz A.P."/>
            <person name="Asai D.J."/>
            <person name="Wilkes D.E."/>
            <person name="Wang Y."/>
            <person name="Cai H."/>
            <person name="Collins K."/>
            <person name="Stewart B.A."/>
            <person name="Lee S.R."/>
            <person name="Wilamowska K."/>
            <person name="Weinberg Z."/>
            <person name="Ruzzo W.L."/>
            <person name="Wloga D."/>
            <person name="Gaertig J."/>
            <person name="Frankel J."/>
            <person name="Tsao C.-C."/>
            <person name="Gorovsky M.A."/>
            <person name="Keeling P.J."/>
            <person name="Waller R.F."/>
            <person name="Patron N.J."/>
            <person name="Cherry J.M."/>
            <person name="Stover N.A."/>
            <person name="Krieger C.J."/>
            <person name="del Toro C."/>
            <person name="Ryder H.F."/>
            <person name="Williamson S.C."/>
            <person name="Barbeau R.A."/>
            <person name="Hamilton E.P."/>
            <person name="Orias E."/>
        </authorList>
    </citation>
    <scope>NUCLEOTIDE SEQUENCE [LARGE SCALE GENOMIC DNA]</scope>
    <source>
        <strain evidence="3">SB210</strain>
    </source>
</reference>
<evidence type="ECO:0000313" key="2">
    <source>
        <dbReference type="EMBL" id="EAR83895.2"/>
    </source>
</evidence>
<accession>Q22EY0</accession>
<feature type="region of interest" description="Disordered" evidence="1">
    <location>
        <begin position="800"/>
        <end position="848"/>
    </location>
</feature>
<evidence type="ECO:0000313" key="3">
    <source>
        <dbReference type="Proteomes" id="UP000009168"/>
    </source>
</evidence>
<dbReference type="RefSeq" id="XP_001031558.2">
    <property type="nucleotide sequence ID" value="XM_001031558.2"/>
</dbReference>
<feature type="compositionally biased region" description="Low complexity" evidence="1">
    <location>
        <begin position="803"/>
        <end position="842"/>
    </location>
</feature>
<dbReference type="InParanoid" id="Q22EY0"/>
<name>Q22EY0_TETTS</name>
<proteinExistence type="predicted"/>
<feature type="region of interest" description="Disordered" evidence="1">
    <location>
        <begin position="511"/>
        <end position="556"/>
    </location>
</feature>
<gene>
    <name evidence="2" type="ORF">TTHERM_00822350</name>
</gene>
<feature type="compositionally biased region" description="Low complexity" evidence="1">
    <location>
        <begin position="981"/>
        <end position="991"/>
    </location>
</feature>
<dbReference type="HOGENOM" id="CLU_278171_0_0_1"/>
<feature type="compositionally biased region" description="Polar residues" evidence="1">
    <location>
        <begin position="946"/>
        <end position="962"/>
    </location>
</feature>
<dbReference type="AlphaFoldDB" id="Q22EY0"/>
<organism evidence="2 3">
    <name type="scientific">Tetrahymena thermophila (strain SB210)</name>
    <dbReference type="NCBI Taxonomy" id="312017"/>
    <lineage>
        <taxon>Eukaryota</taxon>
        <taxon>Sar</taxon>
        <taxon>Alveolata</taxon>
        <taxon>Ciliophora</taxon>
        <taxon>Intramacronucleata</taxon>
        <taxon>Oligohymenophorea</taxon>
        <taxon>Hymenostomatida</taxon>
        <taxon>Tetrahymenina</taxon>
        <taxon>Tetrahymenidae</taxon>
        <taxon>Tetrahymena</taxon>
    </lineage>
</organism>
<protein>
    <submittedName>
        <fullName evidence="2">Uncharacterized protein</fullName>
    </submittedName>
</protein>
<feature type="compositionally biased region" description="Low complexity" evidence="1">
    <location>
        <begin position="321"/>
        <end position="343"/>
    </location>
</feature>
<dbReference type="Proteomes" id="UP000009168">
    <property type="component" value="Unassembled WGS sequence"/>
</dbReference>